<comment type="subcellular location">
    <subcellularLocation>
        <location evidence="1">Membrane</location>
        <topology evidence="1">Multi-pass membrane protein</topology>
    </subcellularLocation>
</comment>
<keyword evidence="4 5" id="KW-0472">Membrane</keyword>
<keyword evidence="2 5" id="KW-0812">Transmembrane</keyword>
<keyword evidence="3 5" id="KW-1133">Transmembrane helix</keyword>
<sequence>MIVTVLHVFARLCTVARVLSLQESAVKAIPDPVQGLPEARSLGAARRATRVIFLVSGIGMSAWAPMVPYAKARLGLDDAQLGLALLVFGGGSMLSMPFVGWLAHKLGNRALIVVSGLLMCLALPALAMASSIAMLVAALFYFGVMLGAVDVAMNAHAVDVERLDGGRLMSGFHGLFSVGGLTGAAVVSGLLAMGLSLPIAATAVAVVLLSLVLWLRRDLLDDAPVATETEKSTFGMPHALAWLLGLMCFASFLAEGAMLDWSAVFLRDFRGFAAASAGFGYACFSVAMALGRLTGDRLIARFGPVWAVRTGAALAVAGFLMVALAPGAFAALGGFVLIGLGASNIVPVMFSAAGRLPGTPPAIAIATATTLGYAGLLSGPALIGFVAHASSLPAAFAAVAGLLVLVGLSARIVQR</sequence>
<dbReference type="InterPro" id="IPR011701">
    <property type="entry name" value="MFS"/>
</dbReference>
<organism evidence="7 8">
    <name type="scientific">Dyella jiangningensis</name>
    <dbReference type="NCBI Taxonomy" id="1379159"/>
    <lineage>
        <taxon>Bacteria</taxon>
        <taxon>Pseudomonadati</taxon>
        <taxon>Pseudomonadota</taxon>
        <taxon>Gammaproteobacteria</taxon>
        <taxon>Lysobacterales</taxon>
        <taxon>Rhodanobacteraceae</taxon>
        <taxon>Dyella</taxon>
    </lineage>
</organism>
<evidence type="ECO:0000256" key="3">
    <source>
        <dbReference type="ARBA" id="ARBA00022989"/>
    </source>
</evidence>
<evidence type="ECO:0000256" key="4">
    <source>
        <dbReference type="ARBA" id="ARBA00023136"/>
    </source>
</evidence>
<dbReference type="Proteomes" id="UP000248926">
    <property type="component" value="Unassembled WGS sequence"/>
</dbReference>
<feature type="transmembrane region" description="Helical" evidence="5">
    <location>
        <begin position="82"/>
        <end position="103"/>
    </location>
</feature>
<evidence type="ECO:0000256" key="2">
    <source>
        <dbReference type="ARBA" id="ARBA00022692"/>
    </source>
</evidence>
<dbReference type="OrthoDB" id="9810941at2"/>
<feature type="transmembrane region" description="Helical" evidence="5">
    <location>
        <begin position="51"/>
        <end position="70"/>
    </location>
</feature>
<dbReference type="Pfam" id="PF07690">
    <property type="entry name" value="MFS_1"/>
    <property type="match status" value="1"/>
</dbReference>
<feature type="transmembrane region" description="Helical" evidence="5">
    <location>
        <begin position="110"/>
        <end position="126"/>
    </location>
</feature>
<proteinExistence type="predicted"/>
<evidence type="ECO:0000256" key="5">
    <source>
        <dbReference type="SAM" id="Phobius"/>
    </source>
</evidence>
<feature type="transmembrane region" description="Helical" evidence="5">
    <location>
        <begin position="172"/>
        <end position="191"/>
    </location>
</feature>
<feature type="domain" description="Major facilitator superfamily (MFS) profile" evidence="6">
    <location>
        <begin position="45"/>
        <end position="415"/>
    </location>
</feature>
<dbReference type="InterPro" id="IPR051788">
    <property type="entry name" value="MFS_Transporter"/>
</dbReference>
<feature type="transmembrane region" description="Helical" evidence="5">
    <location>
        <begin position="239"/>
        <end position="259"/>
    </location>
</feature>
<feature type="transmembrane region" description="Helical" evidence="5">
    <location>
        <begin position="328"/>
        <end position="350"/>
    </location>
</feature>
<evidence type="ECO:0000259" key="6">
    <source>
        <dbReference type="PROSITE" id="PS50850"/>
    </source>
</evidence>
<keyword evidence="8" id="KW-1185">Reference proteome</keyword>
<dbReference type="InterPro" id="IPR020846">
    <property type="entry name" value="MFS_dom"/>
</dbReference>
<dbReference type="GO" id="GO:0016020">
    <property type="term" value="C:membrane"/>
    <property type="evidence" value="ECO:0007669"/>
    <property type="project" value="UniProtKB-SubCell"/>
</dbReference>
<dbReference type="CDD" id="cd17393">
    <property type="entry name" value="MFS_MosC_like"/>
    <property type="match status" value="1"/>
</dbReference>
<dbReference type="InterPro" id="IPR036259">
    <property type="entry name" value="MFS_trans_sf"/>
</dbReference>
<dbReference type="EMBL" id="NFZS01000001">
    <property type="protein sequence ID" value="RAO77760.1"/>
    <property type="molecule type" value="Genomic_DNA"/>
</dbReference>
<gene>
    <name evidence="7" type="ORF">CA260_07845</name>
</gene>
<evidence type="ECO:0000313" key="8">
    <source>
        <dbReference type="Proteomes" id="UP000248926"/>
    </source>
</evidence>
<dbReference type="PANTHER" id="PTHR23514:SF13">
    <property type="entry name" value="INNER MEMBRANE PROTEIN YBJJ"/>
    <property type="match status" value="1"/>
</dbReference>
<dbReference type="Gene3D" id="1.20.1250.20">
    <property type="entry name" value="MFS general substrate transporter like domains"/>
    <property type="match status" value="2"/>
</dbReference>
<dbReference type="GO" id="GO:0022857">
    <property type="term" value="F:transmembrane transporter activity"/>
    <property type="evidence" value="ECO:0007669"/>
    <property type="project" value="InterPro"/>
</dbReference>
<evidence type="ECO:0000313" key="7">
    <source>
        <dbReference type="EMBL" id="RAO77760.1"/>
    </source>
</evidence>
<feature type="transmembrane region" description="Helical" evidence="5">
    <location>
        <begin position="362"/>
        <end position="386"/>
    </location>
</feature>
<dbReference type="PROSITE" id="PS50850">
    <property type="entry name" value="MFS"/>
    <property type="match status" value="1"/>
</dbReference>
<name>A0A328P7W5_9GAMM</name>
<dbReference type="AlphaFoldDB" id="A0A328P7W5"/>
<accession>A0A328P7W5</accession>
<reference evidence="7 8" key="1">
    <citation type="journal article" date="2018" name="Genet. Mol. Biol.">
        <title>The genome sequence of Dyella jiangningensis FCAV SCS01 from a lignocellulose-decomposing microbial consortium metagenome reveals potential for biotechnological applications.</title>
        <authorList>
            <person name="Desiderato J.G."/>
            <person name="Alvarenga D.O."/>
            <person name="Constancio M.T.L."/>
            <person name="Alves L.M.C."/>
            <person name="Varani A.M."/>
        </authorList>
    </citation>
    <scope>NUCLEOTIDE SEQUENCE [LARGE SCALE GENOMIC DNA]</scope>
    <source>
        <strain evidence="7 8">FCAV SCS01</strain>
    </source>
</reference>
<feature type="transmembrane region" description="Helical" evidence="5">
    <location>
        <begin position="132"/>
        <end position="152"/>
    </location>
</feature>
<protein>
    <submittedName>
        <fullName evidence="7">MFS transporter</fullName>
    </submittedName>
</protein>
<dbReference type="SUPFAM" id="SSF103473">
    <property type="entry name" value="MFS general substrate transporter"/>
    <property type="match status" value="1"/>
</dbReference>
<feature type="transmembrane region" description="Helical" evidence="5">
    <location>
        <begin position="271"/>
        <end position="290"/>
    </location>
</feature>
<comment type="caution">
    <text evidence="7">The sequence shown here is derived from an EMBL/GenBank/DDBJ whole genome shotgun (WGS) entry which is preliminary data.</text>
</comment>
<evidence type="ECO:0000256" key="1">
    <source>
        <dbReference type="ARBA" id="ARBA00004141"/>
    </source>
</evidence>
<feature type="transmembrane region" description="Helical" evidence="5">
    <location>
        <begin position="392"/>
        <end position="413"/>
    </location>
</feature>
<dbReference type="PANTHER" id="PTHR23514">
    <property type="entry name" value="BYPASS OF STOP CODON PROTEIN 6"/>
    <property type="match status" value="1"/>
</dbReference>
<feature type="transmembrane region" description="Helical" evidence="5">
    <location>
        <begin position="197"/>
        <end position="215"/>
    </location>
</feature>
<feature type="transmembrane region" description="Helical" evidence="5">
    <location>
        <begin position="302"/>
        <end position="322"/>
    </location>
</feature>